<dbReference type="EMBL" id="BLXT01004456">
    <property type="protein sequence ID" value="GFO12728.1"/>
    <property type="molecule type" value="Genomic_DNA"/>
</dbReference>
<accession>A0AAV4AZI3</accession>
<gene>
    <name evidence="1" type="ORF">PoB_003923300</name>
</gene>
<keyword evidence="2" id="KW-1185">Reference proteome</keyword>
<dbReference type="Proteomes" id="UP000735302">
    <property type="component" value="Unassembled WGS sequence"/>
</dbReference>
<protein>
    <submittedName>
        <fullName evidence="1">Uncharacterized protein</fullName>
    </submittedName>
</protein>
<sequence>MLVGHKEGGNFFWSRTDTVRLISRTENRTMEKPFKGRFRWYGATPCGEFAVRVSVRRFHFHEYGIGTAFEIRNRTANSSLPAQSCFIHYIYLAKGLDHGLLEEN</sequence>
<evidence type="ECO:0000313" key="1">
    <source>
        <dbReference type="EMBL" id="GFO12728.1"/>
    </source>
</evidence>
<dbReference type="AlphaFoldDB" id="A0AAV4AZI3"/>
<evidence type="ECO:0000313" key="2">
    <source>
        <dbReference type="Proteomes" id="UP000735302"/>
    </source>
</evidence>
<reference evidence="1 2" key="1">
    <citation type="journal article" date="2021" name="Elife">
        <title>Chloroplast acquisition without the gene transfer in kleptoplastic sea slugs, Plakobranchus ocellatus.</title>
        <authorList>
            <person name="Maeda T."/>
            <person name="Takahashi S."/>
            <person name="Yoshida T."/>
            <person name="Shimamura S."/>
            <person name="Takaki Y."/>
            <person name="Nagai Y."/>
            <person name="Toyoda A."/>
            <person name="Suzuki Y."/>
            <person name="Arimoto A."/>
            <person name="Ishii H."/>
            <person name="Satoh N."/>
            <person name="Nishiyama T."/>
            <person name="Hasebe M."/>
            <person name="Maruyama T."/>
            <person name="Minagawa J."/>
            <person name="Obokata J."/>
            <person name="Shigenobu S."/>
        </authorList>
    </citation>
    <scope>NUCLEOTIDE SEQUENCE [LARGE SCALE GENOMIC DNA]</scope>
</reference>
<proteinExistence type="predicted"/>
<name>A0AAV4AZI3_9GAST</name>
<organism evidence="1 2">
    <name type="scientific">Plakobranchus ocellatus</name>
    <dbReference type="NCBI Taxonomy" id="259542"/>
    <lineage>
        <taxon>Eukaryota</taxon>
        <taxon>Metazoa</taxon>
        <taxon>Spiralia</taxon>
        <taxon>Lophotrochozoa</taxon>
        <taxon>Mollusca</taxon>
        <taxon>Gastropoda</taxon>
        <taxon>Heterobranchia</taxon>
        <taxon>Euthyneura</taxon>
        <taxon>Panpulmonata</taxon>
        <taxon>Sacoglossa</taxon>
        <taxon>Placobranchoidea</taxon>
        <taxon>Plakobranchidae</taxon>
        <taxon>Plakobranchus</taxon>
    </lineage>
</organism>
<comment type="caution">
    <text evidence="1">The sequence shown here is derived from an EMBL/GenBank/DDBJ whole genome shotgun (WGS) entry which is preliminary data.</text>
</comment>